<sequence length="91" mass="10823">MREDWIRVRLCGWYSHRICRYSRRLMMPSQSSDTPLKHSRWIAMGLRRVRMRPLTARVRARAPAPIDSRQCARTSNLASVDWKGVTLRKRV</sequence>
<dbReference type="AlphaFoldDB" id="A0A0S4MN02"/>
<keyword evidence="1" id="KW-0808">Transferase</keyword>
<evidence type="ECO:0000313" key="2">
    <source>
        <dbReference type="Proteomes" id="UP000017246"/>
    </source>
</evidence>
<organism evidence="1 2">
    <name type="scientific">Echinococcus multilocularis</name>
    <name type="common">Fox tapeworm</name>
    <dbReference type="NCBI Taxonomy" id="6211"/>
    <lineage>
        <taxon>Eukaryota</taxon>
        <taxon>Metazoa</taxon>
        <taxon>Spiralia</taxon>
        <taxon>Lophotrochozoa</taxon>
        <taxon>Platyhelminthes</taxon>
        <taxon>Cestoda</taxon>
        <taxon>Eucestoda</taxon>
        <taxon>Cyclophyllidea</taxon>
        <taxon>Taeniidae</taxon>
        <taxon>Echinococcus</taxon>
    </lineage>
</organism>
<reference evidence="1" key="2">
    <citation type="submission" date="2015-11" db="EMBL/GenBank/DDBJ databases">
        <authorList>
            <person name="Zhang Y."/>
            <person name="Guo Z."/>
        </authorList>
    </citation>
    <scope>NUCLEOTIDE SEQUENCE</scope>
</reference>
<keyword evidence="2" id="KW-1185">Reference proteome</keyword>
<keyword evidence="1" id="KW-0418">Kinase</keyword>
<reference evidence="1" key="1">
    <citation type="journal article" date="2013" name="Nature">
        <title>The genomes of four tapeworm species reveal adaptations to parasitism.</title>
        <authorList>
            <person name="Tsai I.J."/>
            <person name="Zarowiecki M."/>
            <person name="Holroyd N."/>
            <person name="Garciarrubio A."/>
            <person name="Sanchez-Flores A."/>
            <person name="Brooks K.L."/>
            <person name="Tracey A."/>
            <person name="Bobes R.J."/>
            <person name="Fragoso G."/>
            <person name="Sciutto E."/>
            <person name="Aslett M."/>
            <person name="Beasley H."/>
            <person name="Bennett H.M."/>
            <person name="Cai J."/>
            <person name="Camicia F."/>
            <person name="Clark R."/>
            <person name="Cucher M."/>
            <person name="De Silva N."/>
            <person name="Day T.A."/>
            <person name="Deplazes P."/>
            <person name="Estrada K."/>
            <person name="Fernandez C."/>
            <person name="Holland P.W."/>
            <person name="Hou J."/>
            <person name="Hu S."/>
            <person name="Huckvale T."/>
            <person name="Hung S.S."/>
            <person name="Kamenetzky L."/>
            <person name="Keane J.A."/>
            <person name="Kiss F."/>
            <person name="Koziol U."/>
            <person name="Lambert O."/>
            <person name="Liu K."/>
            <person name="Luo X."/>
            <person name="Luo Y."/>
            <person name="Macchiaroli N."/>
            <person name="Nichol S."/>
            <person name="Paps J."/>
            <person name="Parkinson J."/>
            <person name="Pouchkina-Stantcheva N."/>
            <person name="Riddiford N."/>
            <person name="Rosenzvit M."/>
            <person name="Salinas G."/>
            <person name="Wasmuth J.D."/>
            <person name="Zamanian M."/>
            <person name="Zheng Y."/>
            <person name="Cai X."/>
            <person name="Soberon X."/>
            <person name="Olson P.D."/>
            <person name="Laclette J.P."/>
            <person name="Brehm K."/>
            <person name="Berriman M."/>
            <person name="Garciarrubio A."/>
            <person name="Bobes R.J."/>
            <person name="Fragoso G."/>
            <person name="Sanchez-Flores A."/>
            <person name="Estrada K."/>
            <person name="Cevallos M.A."/>
            <person name="Morett E."/>
            <person name="Gonzalez V."/>
            <person name="Portillo T."/>
            <person name="Ochoa-Leyva A."/>
            <person name="Jose M.V."/>
            <person name="Sciutto E."/>
            <person name="Landa A."/>
            <person name="Jimenez L."/>
            <person name="Valdes V."/>
            <person name="Carrero J.C."/>
            <person name="Larralde C."/>
            <person name="Morales-Montor J."/>
            <person name="Limon-Lason J."/>
            <person name="Soberon X."/>
            <person name="Laclette J.P."/>
        </authorList>
    </citation>
    <scope>NUCLEOTIDE SEQUENCE [LARGE SCALE GENOMIC DNA]</scope>
</reference>
<protein>
    <submittedName>
        <fullName evidence="1">CBL-interacting protein kinase family protein</fullName>
    </submittedName>
</protein>
<dbReference type="EMBL" id="LN902844">
    <property type="protein sequence ID" value="CUT98706.1"/>
    <property type="molecule type" value="Genomic_DNA"/>
</dbReference>
<dbReference type="GO" id="GO:0016301">
    <property type="term" value="F:kinase activity"/>
    <property type="evidence" value="ECO:0007669"/>
    <property type="project" value="UniProtKB-KW"/>
</dbReference>
<evidence type="ECO:0000313" key="1">
    <source>
        <dbReference type="EMBL" id="CUT98706.1"/>
    </source>
</evidence>
<proteinExistence type="predicted"/>
<dbReference type="Proteomes" id="UP000017246">
    <property type="component" value="Unassembled WGS sequence"/>
</dbReference>
<accession>A0A0S4MN02</accession>
<name>A0A0S4MN02_ECHMU</name>